<evidence type="ECO:0000313" key="5">
    <source>
        <dbReference type="EMBL" id="KAA0177370.1"/>
    </source>
</evidence>
<dbReference type="SUPFAM" id="SSF50182">
    <property type="entry name" value="Sm-like ribonucleoproteins"/>
    <property type="match status" value="1"/>
</dbReference>
<dbReference type="EMBL" id="VLTM01000060">
    <property type="protein sequence ID" value="KAA0158949.1"/>
    <property type="molecule type" value="Genomic_DNA"/>
</dbReference>
<reference evidence="6 7" key="1">
    <citation type="submission" date="2019-07" db="EMBL/GenBank/DDBJ databases">
        <title>Genomes of Cafeteria roenbergensis.</title>
        <authorList>
            <person name="Fischer M.G."/>
            <person name="Hackl T."/>
            <person name="Roman M."/>
        </authorList>
    </citation>
    <scope>NUCLEOTIDE SEQUENCE [LARGE SCALE GENOMIC DNA]</scope>
    <source>
        <strain evidence="2 7">BVI</strain>
        <strain evidence="3 9">Cflag</strain>
        <strain evidence="5 6">E4-10P</strain>
        <strain evidence="4 8">RCC970-E3</strain>
    </source>
</reference>
<dbReference type="OrthoDB" id="368909at2759"/>
<evidence type="ECO:0000313" key="9">
    <source>
        <dbReference type="Proteomes" id="UP000325113"/>
    </source>
</evidence>
<dbReference type="Proteomes" id="UP000322899">
    <property type="component" value="Unassembled WGS sequence"/>
</dbReference>
<dbReference type="EMBL" id="VLTL01000049">
    <property type="protein sequence ID" value="KAA0165161.1"/>
    <property type="molecule type" value="Genomic_DNA"/>
</dbReference>
<dbReference type="InterPro" id="IPR010920">
    <property type="entry name" value="LSM_dom_sf"/>
</dbReference>
<dbReference type="GO" id="GO:0031417">
    <property type="term" value="C:NatC complex"/>
    <property type="evidence" value="ECO:0007669"/>
    <property type="project" value="InterPro"/>
</dbReference>
<dbReference type="Proteomes" id="UP000325113">
    <property type="component" value="Unassembled WGS sequence"/>
</dbReference>
<evidence type="ECO:0000313" key="7">
    <source>
        <dbReference type="Proteomes" id="UP000323011"/>
    </source>
</evidence>
<dbReference type="Gene3D" id="2.30.30.100">
    <property type="match status" value="1"/>
</dbReference>
<dbReference type="InterPro" id="IPR050914">
    <property type="entry name" value="snRNP_SmB/NAA38-like"/>
</dbReference>
<dbReference type="Pfam" id="PF01423">
    <property type="entry name" value="LSM"/>
    <property type="match status" value="1"/>
</dbReference>
<accession>A0A5A8D1V2</accession>
<dbReference type="InterPro" id="IPR001163">
    <property type="entry name" value="Sm_dom_euk/arc"/>
</dbReference>
<dbReference type="Proteomes" id="UP000323011">
    <property type="component" value="Unassembled WGS sequence"/>
</dbReference>
<organism evidence="3 9">
    <name type="scientific">Cafeteria roenbergensis</name>
    <name type="common">Marine flagellate</name>
    <dbReference type="NCBI Taxonomy" id="33653"/>
    <lineage>
        <taxon>Eukaryota</taxon>
        <taxon>Sar</taxon>
        <taxon>Stramenopiles</taxon>
        <taxon>Bigyra</taxon>
        <taxon>Opalozoa</taxon>
        <taxon>Bicosoecida</taxon>
        <taxon>Cafeteriaceae</taxon>
        <taxon>Cafeteria</taxon>
    </lineage>
</organism>
<dbReference type="CDD" id="cd06168">
    <property type="entry name" value="LSMD1"/>
    <property type="match status" value="1"/>
</dbReference>
<evidence type="ECO:0000313" key="4">
    <source>
        <dbReference type="EMBL" id="KAA0165161.1"/>
    </source>
</evidence>
<dbReference type="EMBL" id="VLTN01000003">
    <property type="protein sequence ID" value="KAA0156710.1"/>
    <property type="molecule type" value="Genomic_DNA"/>
</dbReference>
<gene>
    <name evidence="5" type="ORF">FNF27_01148</name>
    <name evidence="4" type="ORF">FNF28_03560</name>
    <name evidence="2" type="ORF">FNF29_00821</name>
    <name evidence="3" type="ORF">FNF31_05119</name>
</gene>
<comment type="caution">
    <text evidence="3">The sequence shown here is derived from an EMBL/GenBank/DDBJ whole genome shotgun (WGS) entry which is preliminary data.</text>
</comment>
<evidence type="ECO:0000259" key="1">
    <source>
        <dbReference type="Pfam" id="PF01423"/>
    </source>
</evidence>
<proteinExistence type="predicted"/>
<evidence type="ECO:0000313" key="8">
    <source>
        <dbReference type="Proteomes" id="UP000324907"/>
    </source>
</evidence>
<evidence type="ECO:0000313" key="2">
    <source>
        <dbReference type="EMBL" id="KAA0156710.1"/>
    </source>
</evidence>
<dbReference type="Proteomes" id="UP000324907">
    <property type="component" value="Unassembled WGS sequence"/>
</dbReference>
<evidence type="ECO:0000313" key="6">
    <source>
        <dbReference type="Proteomes" id="UP000322899"/>
    </source>
</evidence>
<dbReference type="PANTHER" id="PTHR10701:SF5">
    <property type="entry name" value="N-ALPHA-ACETYLTRANSFERASE 38, NATC AUXILIARY SUBUNIT"/>
    <property type="match status" value="1"/>
</dbReference>
<dbReference type="EMBL" id="VLTO01000004">
    <property type="protein sequence ID" value="KAA0177370.1"/>
    <property type="molecule type" value="Genomic_DNA"/>
</dbReference>
<dbReference type="AlphaFoldDB" id="A0A5A8D1V2"/>
<dbReference type="PANTHER" id="PTHR10701">
    <property type="entry name" value="SMALL NUCLEAR RIBONUCLEOPROTEIN-ASSOCIATED PROTEIN B AND N"/>
    <property type="match status" value="1"/>
</dbReference>
<dbReference type="InterPro" id="IPR034110">
    <property type="entry name" value="LSMD1_Sm"/>
</dbReference>
<name>A0A5A8D1V2_CAFRO</name>
<sequence>MAASSDAIPAGSARAEMQALMGKRARVTVSDGRVVEGELYCIDRDGNIVLRGAETCKREGLPSESSSDKASRWLGIIMVPGAHASKLEVSA</sequence>
<dbReference type="OMA" id="LYCIDDK"/>
<keyword evidence="7" id="KW-1185">Reference proteome</keyword>
<evidence type="ECO:0000313" key="3">
    <source>
        <dbReference type="EMBL" id="KAA0158949.1"/>
    </source>
</evidence>
<feature type="domain" description="Sm" evidence="1">
    <location>
        <begin position="17"/>
        <end position="81"/>
    </location>
</feature>
<protein>
    <recommendedName>
        <fullName evidence="1">Sm domain-containing protein</fullName>
    </recommendedName>
</protein>